<dbReference type="SUPFAM" id="SSF56784">
    <property type="entry name" value="HAD-like"/>
    <property type="match status" value="1"/>
</dbReference>
<evidence type="ECO:0000256" key="4">
    <source>
        <dbReference type="ARBA" id="ARBA00022801"/>
    </source>
</evidence>
<name>A0ABM6TG13_9CAUL</name>
<dbReference type="RefSeq" id="WP_013079004.1">
    <property type="nucleotide sequence ID" value="NZ_CP027850.1"/>
</dbReference>
<dbReference type="InterPro" id="IPR004446">
    <property type="entry name" value="Heptose_bisP_phosphatase"/>
</dbReference>
<evidence type="ECO:0000256" key="3">
    <source>
        <dbReference type="ARBA" id="ARBA00022723"/>
    </source>
</evidence>
<dbReference type="EC" id="3.1.3.-" evidence="7"/>
<dbReference type="InterPro" id="IPR006543">
    <property type="entry name" value="Histidinol-phos"/>
</dbReference>
<gene>
    <name evidence="8" type="ORF">B7G68_09620</name>
</gene>
<dbReference type="InterPro" id="IPR023214">
    <property type="entry name" value="HAD_sf"/>
</dbReference>
<dbReference type="PANTHER" id="PTHR42891">
    <property type="entry name" value="D-GLYCERO-BETA-D-MANNO-HEPTOSE-1,7-BISPHOSPHATE 7-PHOSPHATASE"/>
    <property type="match status" value="1"/>
</dbReference>
<organism evidence="8 9">
    <name type="scientific">Caulobacter segnis</name>
    <dbReference type="NCBI Taxonomy" id="88688"/>
    <lineage>
        <taxon>Bacteria</taxon>
        <taxon>Pseudomonadati</taxon>
        <taxon>Pseudomonadota</taxon>
        <taxon>Alphaproteobacteria</taxon>
        <taxon>Caulobacterales</taxon>
        <taxon>Caulobacteraceae</taxon>
        <taxon>Caulobacter</taxon>
    </lineage>
</organism>
<evidence type="ECO:0000256" key="5">
    <source>
        <dbReference type="ARBA" id="ARBA00023277"/>
    </source>
</evidence>
<dbReference type="InterPro" id="IPR006549">
    <property type="entry name" value="HAD-SF_hydro_IIIA"/>
</dbReference>
<comment type="subcellular location">
    <subcellularLocation>
        <location evidence="1 7">Cytoplasm</location>
    </subcellularLocation>
</comment>
<dbReference type="InterPro" id="IPR036412">
    <property type="entry name" value="HAD-like_sf"/>
</dbReference>
<dbReference type="NCBIfam" id="TIGR01656">
    <property type="entry name" value="Histidinol-ppas"/>
    <property type="match status" value="1"/>
</dbReference>
<dbReference type="Pfam" id="PF13242">
    <property type="entry name" value="Hydrolase_like"/>
    <property type="match status" value="1"/>
</dbReference>
<protein>
    <recommendedName>
        <fullName evidence="6 7">D,D-heptose 1,7-bisphosphate phosphatase</fullName>
        <ecNumber evidence="7">3.1.3.-</ecNumber>
    </recommendedName>
</protein>
<proteinExistence type="inferred from homology"/>
<keyword evidence="3" id="KW-0479">Metal-binding</keyword>
<keyword evidence="5 7" id="KW-0119">Carbohydrate metabolism</keyword>
<dbReference type="PANTHER" id="PTHR42891:SF1">
    <property type="entry name" value="D-GLYCERO-BETA-D-MANNO-HEPTOSE-1,7-BISPHOSPHATE 7-PHOSPHATASE"/>
    <property type="match status" value="1"/>
</dbReference>
<dbReference type="CDD" id="cd07503">
    <property type="entry name" value="HAD_HisB-N"/>
    <property type="match status" value="1"/>
</dbReference>
<comment type="similarity">
    <text evidence="7">Belongs to the gmhB family.</text>
</comment>
<evidence type="ECO:0000256" key="1">
    <source>
        <dbReference type="ARBA" id="ARBA00004496"/>
    </source>
</evidence>
<evidence type="ECO:0000256" key="2">
    <source>
        <dbReference type="ARBA" id="ARBA00022490"/>
    </source>
</evidence>
<keyword evidence="2 7" id="KW-0963">Cytoplasm</keyword>
<dbReference type="NCBIfam" id="TIGR01662">
    <property type="entry name" value="HAD-SF-IIIA"/>
    <property type="match status" value="1"/>
</dbReference>
<dbReference type="Gene3D" id="3.40.50.1000">
    <property type="entry name" value="HAD superfamily/HAD-like"/>
    <property type="match status" value="1"/>
</dbReference>
<dbReference type="Proteomes" id="UP000240527">
    <property type="component" value="Chromosome"/>
</dbReference>
<dbReference type="GO" id="GO:0016787">
    <property type="term" value="F:hydrolase activity"/>
    <property type="evidence" value="ECO:0007669"/>
    <property type="project" value="UniProtKB-KW"/>
</dbReference>
<evidence type="ECO:0000256" key="6">
    <source>
        <dbReference type="ARBA" id="ARBA00031828"/>
    </source>
</evidence>
<accession>A0ABM6TG13</accession>
<evidence type="ECO:0000313" key="9">
    <source>
        <dbReference type="Proteomes" id="UP000240527"/>
    </source>
</evidence>
<keyword evidence="4 7" id="KW-0378">Hydrolase</keyword>
<evidence type="ECO:0000256" key="7">
    <source>
        <dbReference type="PIRNR" id="PIRNR004682"/>
    </source>
</evidence>
<dbReference type="PIRSF" id="PIRSF004682">
    <property type="entry name" value="GmhB"/>
    <property type="match status" value="1"/>
</dbReference>
<dbReference type="EMBL" id="CP027850">
    <property type="protein sequence ID" value="AVQ02080.1"/>
    <property type="molecule type" value="Genomic_DNA"/>
</dbReference>
<evidence type="ECO:0000313" key="8">
    <source>
        <dbReference type="EMBL" id="AVQ02080.1"/>
    </source>
</evidence>
<keyword evidence="9" id="KW-1185">Reference proteome</keyword>
<sequence>MNASERLRPAVFLDRDGVLNRIVLREGKAASPRAVDELEIEPDAPSTLAALKAAGYLLLVVTNQPDVRRGLMSVETLEALHARLADALPLDEIAACMHDNADGCACRKPKPGLVLDLAERHGVDLGRSWLIGDQDRDVACGKAAGCSTILLGRDYNSGTDTAADQVVETLSQSLAYILRAI</sequence>
<reference evidence="8 9" key="1">
    <citation type="journal article" date="2015" name="Biotechnol. Bioeng.">
        <title>Genome sequence and phenotypic characterization of Caulobacter segnis.</title>
        <authorList>
            <person name="Patel S."/>
            <person name="Fletcher B."/>
            <person name="Scott D.C."/>
            <person name="Ely B."/>
        </authorList>
    </citation>
    <scope>NUCLEOTIDE SEQUENCE [LARGE SCALE GENOMIC DNA]</scope>
    <source>
        <strain evidence="8 9">TK0059</strain>
    </source>
</reference>